<gene>
    <name evidence="6" type="ORF">LLEC1_02076</name>
</gene>
<name>A0A179I8S2_CORDF</name>
<dbReference type="InterPro" id="IPR050613">
    <property type="entry name" value="Sec_Metabolite_Reg"/>
</dbReference>
<accession>A0A179I8S2</accession>
<dbReference type="EMBL" id="LUKN01002938">
    <property type="protein sequence ID" value="OAQ98291.1"/>
    <property type="molecule type" value="Genomic_DNA"/>
</dbReference>
<protein>
    <recommendedName>
        <fullName evidence="5">Xylanolytic transcriptional activator regulatory domain-containing protein</fullName>
    </recommendedName>
</protein>
<dbReference type="GO" id="GO:0006351">
    <property type="term" value="P:DNA-templated transcription"/>
    <property type="evidence" value="ECO:0007669"/>
    <property type="project" value="InterPro"/>
</dbReference>
<dbReference type="OrthoDB" id="435881at2759"/>
<dbReference type="GO" id="GO:0005634">
    <property type="term" value="C:nucleus"/>
    <property type="evidence" value="ECO:0007669"/>
    <property type="project" value="UniProtKB-SubCell"/>
</dbReference>
<dbReference type="OMA" id="AVFSMSD"/>
<proteinExistence type="predicted"/>
<dbReference type="PANTHER" id="PTHR31001:SF85">
    <property type="entry name" value="ZN(II)2CYS6 TRANSCRIPTION FACTOR (EUROFUNG)"/>
    <property type="match status" value="1"/>
</dbReference>
<feature type="compositionally biased region" description="Polar residues" evidence="3">
    <location>
        <begin position="893"/>
        <end position="904"/>
    </location>
</feature>
<comment type="caution">
    <text evidence="6">The sequence shown here is derived from an EMBL/GenBank/DDBJ whole genome shotgun (WGS) entry which is preliminary data.</text>
</comment>
<feature type="transmembrane region" description="Helical" evidence="4">
    <location>
        <begin position="43"/>
        <end position="61"/>
    </location>
</feature>
<dbReference type="GO" id="GO:0008270">
    <property type="term" value="F:zinc ion binding"/>
    <property type="evidence" value="ECO:0007669"/>
    <property type="project" value="InterPro"/>
</dbReference>
<sequence>MDGEDHGPWLKLAMIMFLTWSILFYGVRLWGRLRVKTAASDDVVVTCAVAMSSVGQGIMYTAVHKGYGMIQSLYFYVVSVGLTRVASALSIEHIAQQGPHTRRARAMAWLSGAWMCASLLAVGIRPPYITPWLAVDGHGVMFSRWIGVEATGLAVEVALWALAIHLVMILPIITMRLYYLDPKRNSDLNQSTIVAAIFTAAALHFSIIATSVTALKPFLTVFDQPKLGYGRSVESSDPYYKLEMFRRVNRQLDVSDDSANWRPWQGSVERSILSEPETVVTRNRGDSDADDRGRPYHGSANRPPRARFPALEQDAFAQADRWDRLIIQMTTEFMLLKQHGLLEAANAGVAATSNGSRRDTPKEPISIHWNASVGPDDGSVIAEEGKSRYVDGSFLRNIGIGDDQLESDEEDDPVGCGQVARQMRELAVSDPLSDALLGTRQTLEHYHPTEEAAMVLWDTYAENVEPITKILHVPSTRAAIERIARDPQLAKPRDECLAFSVYHFAVFSMTDEEVVGRLGQQRSELLTSFHFAARQSLVNTSFLKTTDLTVLQAFVLFLLPARYTYDAHTHWILTGAAVRIGQRIGLHRDGTKLGLAPFDTEIRRRLFYPLLSLDGIASQMAGTAVTQLPDTWDVQQPLNINDDQIWPGMTEMPVEQKGATDMMFRLSRTCIGKTFVKTGKMQSGGMGGNFDEAGEAEKTIQEAEREVEENYIRYCDVINPMHFLSMALARSGILSMRLRVYLCKMRNKTATEADKRETLHLALRILNTDNAVCTQAGTSRFRWLTQSFFLWGMWDALTFVLNGLWKEPAVFSAADVKAAWERMSQVYQNHPEMLDSKQTINVAFRKLTLVAWEAHQQRDASRRLEPPFVAVLREQQEKRRQRRAAQLAAASTPGGSSDTDMFNWSSGTSSESPFDFNIDDADWSFWDVNHIMPQLRVLVVGASIAGTSAAYWFRRAGALVT</sequence>
<dbReference type="AlphaFoldDB" id="A0A179I8S2"/>
<feature type="transmembrane region" description="Helical" evidence="4">
    <location>
        <begin position="106"/>
        <end position="124"/>
    </location>
</feature>
<dbReference type="Proteomes" id="UP000243081">
    <property type="component" value="Unassembled WGS sequence"/>
</dbReference>
<evidence type="ECO:0000259" key="5">
    <source>
        <dbReference type="Pfam" id="PF04082"/>
    </source>
</evidence>
<evidence type="ECO:0000313" key="7">
    <source>
        <dbReference type="Proteomes" id="UP000243081"/>
    </source>
</evidence>
<dbReference type="InterPro" id="IPR007219">
    <property type="entry name" value="XnlR_reg_dom"/>
</dbReference>
<feature type="transmembrane region" description="Helical" evidence="4">
    <location>
        <begin position="73"/>
        <end position="94"/>
    </location>
</feature>
<evidence type="ECO:0000256" key="1">
    <source>
        <dbReference type="ARBA" id="ARBA00004123"/>
    </source>
</evidence>
<dbReference type="PANTHER" id="PTHR31001">
    <property type="entry name" value="UNCHARACTERIZED TRANSCRIPTIONAL REGULATORY PROTEIN"/>
    <property type="match status" value="1"/>
</dbReference>
<feature type="compositionally biased region" description="Basic and acidic residues" evidence="3">
    <location>
        <begin position="283"/>
        <end position="294"/>
    </location>
</feature>
<dbReference type="CDD" id="cd12148">
    <property type="entry name" value="fungal_TF_MHR"/>
    <property type="match status" value="1"/>
</dbReference>
<reference evidence="6 7" key="1">
    <citation type="submission" date="2016-03" db="EMBL/GenBank/DDBJ databases">
        <title>Fine-scale spatial genetic structure of a fungal parasite of coffee scale insects.</title>
        <authorList>
            <person name="Jackson D."/>
            <person name="Zemenick K.A."/>
            <person name="Malloure B."/>
            <person name="Quandt C.A."/>
            <person name="James T.Y."/>
        </authorList>
    </citation>
    <scope>NUCLEOTIDE SEQUENCE [LARGE SCALE GENOMIC DNA]</scope>
    <source>
        <strain evidence="6 7">UM487</strain>
    </source>
</reference>
<feature type="non-terminal residue" evidence="6">
    <location>
        <position position="961"/>
    </location>
</feature>
<evidence type="ECO:0000313" key="6">
    <source>
        <dbReference type="EMBL" id="OAQ98291.1"/>
    </source>
</evidence>
<organism evidence="6 7">
    <name type="scientific">Cordyceps confragosa</name>
    <name type="common">Lecanicillium lecanii</name>
    <dbReference type="NCBI Taxonomy" id="2714763"/>
    <lineage>
        <taxon>Eukaryota</taxon>
        <taxon>Fungi</taxon>
        <taxon>Dikarya</taxon>
        <taxon>Ascomycota</taxon>
        <taxon>Pezizomycotina</taxon>
        <taxon>Sordariomycetes</taxon>
        <taxon>Hypocreomycetidae</taxon>
        <taxon>Hypocreales</taxon>
        <taxon>Cordycipitaceae</taxon>
        <taxon>Akanthomyces</taxon>
    </lineage>
</organism>
<feature type="region of interest" description="Disordered" evidence="3">
    <location>
        <begin position="275"/>
        <end position="308"/>
    </location>
</feature>
<dbReference type="GO" id="GO:0003677">
    <property type="term" value="F:DNA binding"/>
    <property type="evidence" value="ECO:0007669"/>
    <property type="project" value="InterPro"/>
</dbReference>
<comment type="subcellular location">
    <subcellularLocation>
        <location evidence="1">Nucleus</location>
    </subcellularLocation>
</comment>
<feature type="region of interest" description="Disordered" evidence="3">
    <location>
        <begin position="882"/>
        <end position="904"/>
    </location>
</feature>
<keyword evidence="2" id="KW-0539">Nucleus</keyword>
<dbReference type="Pfam" id="PF04082">
    <property type="entry name" value="Fungal_trans"/>
    <property type="match status" value="1"/>
</dbReference>
<feature type="domain" description="Xylanolytic transcriptional activator regulatory" evidence="5">
    <location>
        <begin position="458"/>
        <end position="658"/>
    </location>
</feature>
<keyword evidence="4" id="KW-0812">Transmembrane</keyword>
<evidence type="ECO:0000256" key="4">
    <source>
        <dbReference type="SAM" id="Phobius"/>
    </source>
</evidence>
<feature type="transmembrane region" description="Helical" evidence="4">
    <location>
        <begin position="157"/>
        <end position="179"/>
    </location>
</feature>
<evidence type="ECO:0000256" key="2">
    <source>
        <dbReference type="ARBA" id="ARBA00023242"/>
    </source>
</evidence>
<keyword evidence="7" id="KW-1185">Reference proteome</keyword>
<evidence type="ECO:0000256" key="3">
    <source>
        <dbReference type="SAM" id="MobiDB-lite"/>
    </source>
</evidence>
<keyword evidence="4" id="KW-1133">Transmembrane helix</keyword>
<feature type="transmembrane region" description="Helical" evidence="4">
    <location>
        <begin position="191"/>
        <end position="215"/>
    </location>
</feature>
<feature type="transmembrane region" description="Helical" evidence="4">
    <location>
        <begin position="12"/>
        <end position="31"/>
    </location>
</feature>
<keyword evidence="4" id="KW-0472">Membrane</keyword>